<sequence length="433" mass="48412">MPSSPATEHSSAGEPLAITSTTFESTLGQSTEKRSSAMVSYKNGQTLLRKLTTTQEITSLSPTDKSIMTSTIGCPPNMIFAFCNECQSACQQPNACYTECSSFYKCICSRLYDSFMKGDDCVPAEECGCFIQGQGVIPDNAYYTSDDCSYQCFCLNDVLDCQPYLNCSDNAMCEVQDGVGLCNCNEGFDGNGETCSPKPTFTDCNDVYNAGYTQDGVYSVTPLSWNGSFDVFCSMSIDGGGWTVFQRRVNGSIDFFKSWNEYREGFGDNQHEFWLGNEKLYHILQQGTYEVRVDTVMSVDGSIVTDYHKYSNFQIGDETTMYRVIDCGQWSGTQGQAMHKVQDMSFSTYDQDNDGLSFNCAFHHQGGWWYGGEDWSLTLGRDNCKFWFDTNTQRACTGSNPNGVYNGSNGETIFLQPAFCDVYYFEMKIRRTV</sequence>
<comment type="caution">
    <text evidence="1">Lacks conserved residue(s) required for the propagation of feature annotation.</text>
</comment>
<keyword evidence="1" id="KW-0245">EGF-like domain</keyword>
<dbReference type="SUPFAM" id="SSF56496">
    <property type="entry name" value="Fibrinogen C-terminal domain-like"/>
    <property type="match status" value="1"/>
</dbReference>
<reference evidence="4" key="1">
    <citation type="submission" date="2021-10" db="EMBL/GenBank/DDBJ databases">
        <title>Tropical sea cucumber genome reveals ecological adaptation and Cuvierian tubules defense mechanism.</title>
        <authorList>
            <person name="Chen T."/>
        </authorList>
    </citation>
    <scope>NUCLEOTIDE SEQUENCE</scope>
    <source>
        <strain evidence="4">Nanhai2018</strain>
        <tissue evidence="4">Muscle</tissue>
    </source>
</reference>
<dbReference type="InterPro" id="IPR002181">
    <property type="entry name" value="Fibrinogen_a/b/g_C_dom"/>
</dbReference>
<protein>
    <submittedName>
        <fullName evidence="4">Ficolin-2</fullName>
    </submittedName>
</protein>
<feature type="domain" description="EGF-like" evidence="2">
    <location>
        <begin position="157"/>
        <end position="196"/>
    </location>
</feature>
<dbReference type="GO" id="GO:0005615">
    <property type="term" value="C:extracellular space"/>
    <property type="evidence" value="ECO:0007669"/>
    <property type="project" value="TreeGrafter"/>
</dbReference>
<evidence type="ECO:0000259" key="2">
    <source>
        <dbReference type="PROSITE" id="PS50026"/>
    </source>
</evidence>
<dbReference type="AlphaFoldDB" id="A0A9Q1BVL5"/>
<organism evidence="4 5">
    <name type="scientific">Holothuria leucospilota</name>
    <name type="common">Black long sea cucumber</name>
    <name type="synonym">Mertensiothuria leucospilota</name>
    <dbReference type="NCBI Taxonomy" id="206669"/>
    <lineage>
        <taxon>Eukaryota</taxon>
        <taxon>Metazoa</taxon>
        <taxon>Echinodermata</taxon>
        <taxon>Eleutherozoa</taxon>
        <taxon>Echinozoa</taxon>
        <taxon>Holothuroidea</taxon>
        <taxon>Aspidochirotacea</taxon>
        <taxon>Aspidochirotida</taxon>
        <taxon>Holothuriidae</taxon>
        <taxon>Holothuria</taxon>
    </lineage>
</organism>
<feature type="domain" description="Fibrinogen C-terminal" evidence="3">
    <location>
        <begin position="195"/>
        <end position="370"/>
    </location>
</feature>
<evidence type="ECO:0000313" key="4">
    <source>
        <dbReference type="EMBL" id="KAJ8033473.1"/>
    </source>
</evidence>
<proteinExistence type="predicted"/>
<dbReference type="InterPro" id="IPR000742">
    <property type="entry name" value="EGF"/>
</dbReference>
<dbReference type="PROSITE" id="PS01186">
    <property type="entry name" value="EGF_2"/>
    <property type="match status" value="1"/>
</dbReference>
<dbReference type="PROSITE" id="PS50026">
    <property type="entry name" value="EGF_3"/>
    <property type="match status" value="1"/>
</dbReference>
<dbReference type="EMBL" id="JAIZAY010000011">
    <property type="protein sequence ID" value="KAJ8033473.1"/>
    <property type="molecule type" value="Genomic_DNA"/>
</dbReference>
<evidence type="ECO:0000256" key="1">
    <source>
        <dbReference type="PROSITE-ProRule" id="PRU00076"/>
    </source>
</evidence>
<dbReference type="Pfam" id="PF00147">
    <property type="entry name" value="Fibrinogen_C"/>
    <property type="match status" value="1"/>
</dbReference>
<dbReference type="PANTHER" id="PTHR19143">
    <property type="entry name" value="FIBRINOGEN/TENASCIN/ANGIOPOEITIN"/>
    <property type="match status" value="1"/>
</dbReference>
<dbReference type="SMART" id="SM00186">
    <property type="entry name" value="FBG"/>
    <property type="match status" value="1"/>
</dbReference>
<comment type="caution">
    <text evidence="4">The sequence shown here is derived from an EMBL/GenBank/DDBJ whole genome shotgun (WGS) entry which is preliminary data.</text>
</comment>
<dbReference type="InterPro" id="IPR014716">
    <property type="entry name" value="Fibrinogen_a/b/g_C_1"/>
</dbReference>
<gene>
    <name evidence="4" type="ORF">HOLleu_23722</name>
</gene>
<dbReference type="InterPro" id="IPR050373">
    <property type="entry name" value="Fibrinogen_C-term_domain"/>
</dbReference>
<dbReference type="InterPro" id="IPR036056">
    <property type="entry name" value="Fibrinogen-like_C"/>
</dbReference>
<evidence type="ECO:0000313" key="5">
    <source>
        <dbReference type="Proteomes" id="UP001152320"/>
    </source>
</evidence>
<dbReference type="PROSITE" id="PS51406">
    <property type="entry name" value="FIBRINOGEN_C_2"/>
    <property type="match status" value="1"/>
</dbReference>
<dbReference type="NCBIfam" id="NF040941">
    <property type="entry name" value="GGGWT_bact"/>
    <property type="match status" value="1"/>
</dbReference>
<name>A0A9Q1BVL5_HOLLE</name>
<dbReference type="CDD" id="cd00087">
    <property type="entry name" value="FReD"/>
    <property type="match status" value="1"/>
</dbReference>
<dbReference type="Proteomes" id="UP001152320">
    <property type="component" value="Chromosome 11"/>
</dbReference>
<dbReference type="Gene3D" id="3.90.215.10">
    <property type="entry name" value="Gamma Fibrinogen, chain A, domain 1"/>
    <property type="match status" value="1"/>
</dbReference>
<evidence type="ECO:0000259" key="3">
    <source>
        <dbReference type="PROSITE" id="PS51406"/>
    </source>
</evidence>
<accession>A0A9Q1BVL5</accession>
<keyword evidence="5" id="KW-1185">Reference proteome</keyword>